<evidence type="ECO:0000313" key="1">
    <source>
        <dbReference type="EMBL" id="QKX55345.1"/>
    </source>
</evidence>
<sequence>MANTALTLSLEGESTPSQRAIFDILQEILQPGSTTTLEDAAKNLDRLHPDRRPPGSDQEDPNTFIYAFFQPFHTIAKQIPNTHPAQEKLAALVKTLRDLPSRPIHVDQWGDFELWKSLPLFGETFSDAYESDRTKELSPEVKRQRNLSLQSYAARLMGNGTVPNDRYCIWALSDALEGRYDNGKGRNRQVLTSPTADPDVDFHVTVAAEWIMHAGHVFYHSGATVGGDYHGPLVKGPGKLAFSPQRWHLWKDRFVEFENSHDLNEDTRKTAKLAARKMEEIEKASDTQA</sequence>
<reference evidence="2" key="1">
    <citation type="submission" date="2020-06" db="EMBL/GenBank/DDBJ databases">
        <title>A chromosome-scale genome assembly of Talaromyces rugulosus W13939.</title>
        <authorList>
            <person name="Wang B."/>
            <person name="Guo L."/>
            <person name="Ye K."/>
            <person name="Wang L."/>
        </authorList>
    </citation>
    <scope>NUCLEOTIDE SEQUENCE [LARGE SCALE GENOMIC DNA]</scope>
    <source>
        <strain evidence="2">W13939</strain>
    </source>
</reference>
<accession>A0A7H8QPF3</accession>
<dbReference type="PANTHER" id="PTHR38797">
    <property type="entry name" value="NUCLEAR PORE COMPLEX PROTEIN NUP85-RELATED"/>
    <property type="match status" value="1"/>
</dbReference>
<dbReference type="Pfam" id="PF12311">
    <property type="entry name" value="DUF3632"/>
    <property type="match status" value="1"/>
</dbReference>
<dbReference type="GeneID" id="55989946"/>
<dbReference type="InterPro" id="IPR053204">
    <property type="entry name" value="Oxopyrrolidines_Biosynth-assoc"/>
</dbReference>
<gene>
    <name evidence="1" type="ORF">TRUGW13939_02437</name>
</gene>
<dbReference type="EMBL" id="CP055898">
    <property type="protein sequence ID" value="QKX55345.1"/>
    <property type="molecule type" value="Genomic_DNA"/>
</dbReference>
<keyword evidence="2" id="KW-1185">Reference proteome</keyword>
<protein>
    <submittedName>
        <fullName evidence="1">Uncharacterized protein</fullName>
    </submittedName>
</protein>
<dbReference type="InterPro" id="IPR022085">
    <property type="entry name" value="OpdG"/>
</dbReference>
<proteinExistence type="predicted"/>
<dbReference type="AlphaFoldDB" id="A0A7H8QPF3"/>
<evidence type="ECO:0000313" key="2">
    <source>
        <dbReference type="Proteomes" id="UP000509510"/>
    </source>
</evidence>
<dbReference type="KEGG" id="trg:TRUGW13939_02437"/>
<dbReference type="Proteomes" id="UP000509510">
    <property type="component" value="Chromosome I"/>
</dbReference>
<dbReference type="RefSeq" id="XP_035341524.1">
    <property type="nucleotide sequence ID" value="XM_035485631.1"/>
</dbReference>
<dbReference type="OrthoDB" id="3350591at2759"/>
<organism evidence="1 2">
    <name type="scientific">Talaromyces rugulosus</name>
    <name type="common">Penicillium rugulosum</name>
    <dbReference type="NCBI Taxonomy" id="121627"/>
    <lineage>
        <taxon>Eukaryota</taxon>
        <taxon>Fungi</taxon>
        <taxon>Dikarya</taxon>
        <taxon>Ascomycota</taxon>
        <taxon>Pezizomycotina</taxon>
        <taxon>Eurotiomycetes</taxon>
        <taxon>Eurotiomycetidae</taxon>
        <taxon>Eurotiales</taxon>
        <taxon>Trichocomaceae</taxon>
        <taxon>Talaromyces</taxon>
        <taxon>Talaromyces sect. Islandici</taxon>
    </lineage>
</organism>
<name>A0A7H8QPF3_TALRU</name>
<dbReference type="PANTHER" id="PTHR38797:SF4">
    <property type="entry name" value="NUCLEAR PORE COMPLEX PROTEIN NUP85"/>
    <property type="match status" value="1"/>
</dbReference>